<feature type="transmembrane region" description="Helical" evidence="9">
    <location>
        <begin position="656"/>
        <end position="676"/>
    </location>
</feature>
<dbReference type="OMA" id="IFPHEQY"/>
<dbReference type="GO" id="GO:0016887">
    <property type="term" value="F:ATP hydrolysis activity"/>
    <property type="evidence" value="ECO:0007669"/>
    <property type="project" value="InterPro"/>
</dbReference>
<evidence type="ECO:0000256" key="4">
    <source>
        <dbReference type="ARBA" id="ARBA00022692"/>
    </source>
</evidence>
<dbReference type="InterPro" id="IPR013525">
    <property type="entry name" value="ABC2_TM"/>
</dbReference>
<keyword evidence="6" id="KW-0067">ATP-binding</keyword>
<evidence type="ECO:0000259" key="10">
    <source>
        <dbReference type="PROSITE" id="PS50893"/>
    </source>
</evidence>
<evidence type="ECO:0000256" key="9">
    <source>
        <dbReference type="SAM" id="Phobius"/>
    </source>
</evidence>
<dbReference type="InterPro" id="IPR003439">
    <property type="entry name" value="ABC_transporter-like_ATP-bd"/>
</dbReference>
<keyword evidence="4 9" id="KW-0812">Transmembrane</keyword>
<feature type="transmembrane region" description="Helical" evidence="9">
    <location>
        <begin position="597"/>
        <end position="620"/>
    </location>
</feature>
<dbReference type="InterPro" id="IPR050352">
    <property type="entry name" value="ABCG_transporters"/>
</dbReference>
<keyword evidence="7 9" id="KW-1133">Transmembrane helix</keyword>
<dbReference type="GO" id="GO:0005524">
    <property type="term" value="F:ATP binding"/>
    <property type="evidence" value="ECO:0007669"/>
    <property type="project" value="UniProtKB-KW"/>
</dbReference>
<gene>
    <name evidence="11" type="ORF">HERILL_LOCUS2604</name>
</gene>
<keyword evidence="12" id="KW-1185">Reference proteome</keyword>
<dbReference type="EMBL" id="LR899009">
    <property type="protein sequence ID" value="CAD7079384.1"/>
    <property type="molecule type" value="Genomic_DNA"/>
</dbReference>
<protein>
    <recommendedName>
        <fullName evidence="10">ABC transporter domain-containing protein</fullName>
    </recommendedName>
</protein>
<comment type="subcellular location">
    <subcellularLocation>
        <location evidence="1">Membrane</location>
        <topology evidence="1">Multi-pass membrane protein</topology>
    </subcellularLocation>
</comment>
<feature type="transmembrane region" description="Helical" evidence="9">
    <location>
        <begin position="488"/>
        <end position="506"/>
    </location>
</feature>
<dbReference type="AlphaFoldDB" id="A0A7R8UF31"/>
<comment type="similarity">
    <text evidence="2">Belongs to the ABC transporter superfamily. ABCG family. Eye pigment precursor importer (TC 3.A.1.204) subfamily.</text>
</comment>
<name>A0A7R8UF31_HERIL</name>
<evidence type="ECO:0000313" key="12">
    <source>
        <dbReference type="Proteomes" id="UP000594454"/>
    </source>
</evidence>
<evidence type="ECO:0000256" key="8">
    <source>
        <dbReference type="ARBA" id="ARBA00023136"/>
    </source>
</evidence>
<dbReference type="PROSITE" id="PS50893">
    <property type="entry name" value="ABC_TRANSPORTER_2"/>
    <property type="match status" value="1"/>
</dbReference>
<evidence type="ECO:0000256" key="7">
    <source>
        <dbReference type="ARBA" id="ARBA00022989"/>
    </source>
</evidence>
<evidence type="ECO:0000256" key="1">
    <source>
        <dbReference type="ARBA" id="ARBA00004141"/>
    </source>
</evidence>
<feature type="transmembrane region" description="Helical" evidence="9">
    <location>
        <begin position="558"/>
        <end position="585"/>
    </location>
</feature>
<feature type="transmembrane region" description="Helical" evidence="9">
    <location>
        <begin position="626"/>
        <end position="644"/>
    </location>
</feature>
<dbReference type="PROSITE" id="PS00211">
    <property type="entry name" value="ABC_TRANSPORTER_1"/>
    <property type="match status" value="1"/>
</dbReference>
<dbReference type="SUPFAM" id="SSF52540">
    <property type="entry name" value="P-loop containing nucleoside triphosphate hydrolases"/>
    <property type="match status" value="1"/>
</dbReference>
<feature type="transmembrane region" description="Helical" evidence="9">
    <location>
        <begin position="707"/>
        <end position="729"/>
    </location>
</feature>
<accession>A0A7R8UF31</accession>
<organism evidence="11 12">
    <name type="scientific">Hermetia illucens</name>
    <name type="common">Black soldier fly</name>
    <dbReference type="NCBI Taxonomy" id="343691"/>
    <lineage>
        <taxon>Eukaryota</taxon>
        <taxon>Metazoa</taxon>
        <taxon>Ecdysozoa</taxon>
        <taxon>Arthropoda</taxon>
        <taxon>Hexapoda</taxon>
        <taxon>Insecta</taxon>
        <taxon>Pterygota</taxon>
        <taxon>Neoptera</taxon>
        <taxon>Endopterygota</taxon>
        <taxon>Diptera</taxon>
        <taxon>Brachycera</taxon>
        <taxon>Stratiomyomorpha</taxon>
        <taxon>Stratiomyidae</taxon>
        <taxon>Hermetiinae</taxon>
        <taxon>Hermetia</taxon>
    </lineage>
</organism>
<dbReference type="InterPro" id="IPR027417">
    <property type="entry name" value="P-loop_NTPase"/>
</dbReference>
<feature type="domain" description="ABC transporter" evidence="10">
    <location>
        <begin position="86"/>
        <end position="326"/>
    </location>
</feature>
<dbReference type="FunFam" id="3.40.50.300:FF:001077">
    <property type="entry name" value="Uncharacterized protein, isoform A"/>
    <property type="match status" value="1"/>
</dbReference>
<dbReference type="SMART" id="SM00382">
    <property type="entry name" value="AAA"/>
    <property type="match status" value="1"/>
</dbReference>
<evidence type="ECO:0000256" key="3">
    <source>
        <dbReference type="ARBA" id="ARBA00022448"/>
    </source>
</evidence>
<dbReference type="GO" id="GO:0140359">
    <property type="term" value="F:ABC-type transporter activity"/>
    <property type="evidence" value="ECO:0007669"/>
    <property type="project" value="InterPro"/>
</dbReference>
<dbReference type="Proteomes" id="UP000594454">
    <property type="component" value="Chromosome 1"/>
</dbReference>
<dbReference type="InterPro" id="IPR003593">
    <property type="entry name" value="AAA+_ATPase"/>
</dbReference>
<dbReference type="FunCoup" id="A0A7R8UF31">
    <property type="interactions" value="51"/>
</dbReference>
<dbReference type="PANTHER" id="PTHR48041">
    <property type="entry name" value="ABC TRANSPORTER G FAMILY MEMBER 28"/>
    <property type="match status" value="1"/>
</dbReference>
<evidence type="ECO:0000256" key="5">
    <source>
        <dbReference type="ARBA" id="ARBA00022741"/>
    </source>
</evidence>
<evidence type="ECO:0000256" key="6">
    <source>
        <dbReference type="ARBA" id="ARBA00022840"/>
    </source>
</evidence>
<sequence length="737" mass="82837">MQEESVLSEISSEAATAATSFRDVVLSMSETKSGLVARRPTDLSLKIIKDGSESVSTEQQSPKTRITEPTPIAASKSSKYVKSHDLAFKDLQYRVKSGFLKSEIKTILKGICGNFKAGDLTAIIGPSGAGKSTLLNILSGYTTRNIQGEITVNGSPRELKKFYTQSAYIMQDTELQQFLTVMEAMHFSVNLKVGDQLGRSAKKERIKRILEAIGMYETRQTESGHLSGGQKKRLSVALELVTNPPIMFLDEPTSGLDSSTSTQLISLLKKLADEGRTIICTIHQPSALMFQMFDHLFAIADGQCIYTGSTSNLVPFLSELNLKCPESYNPADYLLEIATNDYGPQNPRLVKKLENGLLETYRKKPGNVTAQVDAMQAVEQMMEAGLMTPVTAPIIETTLSTPMATIEEEIPAAAWGSKEMTSGGCFVELESKKDCRKKKKKLSIQIDPSKLCPHESRYMSSFSNQLILLLQRTFLILWRDKSLTRSRIIIHALMGTFVGILYYGIGNDASNMLNNFRYIFFSIMFLMYTSFSSIILNFPLEFPMVSREHFNRWYSLRAYYMALTLADIPIQLICTLIFVVISYVLTNQPLEIYRLVLFFGMTVMASLVAQSIGLVVGATFNVKNGAIFGPFFISPFLIFSGFFVQMRDVHELMHWLFHISFLKYALEGSSLAIFGYERSKLDCNEIFCQYVRPNRFLQVIGMEDGSYLFATAALTFIFVMLRLISFYIMSYRLRMSR</sequence>
<keyword evidence="5" id="KW-0547">Nucleotide-binding</keyword>
<dbReference type="Pfam" id="PF00005">
    <property type="entry name" value="ABC_tran"/>
    <property type="match status" value="1"/>
</dbReference>
<keyword evidence="8 9" id="KW-0472">Membrane</keyword>
<dbReference type="OrthoDB" id="66620at2759"/>
<evidence type="ECO:0000256" key="2">
    <source>
        <dbReference type="ARBA" id="ARBA00005814"/>
    </source>
</evidence>
<dbReference type="InterPro" id="IPR017871">
    <property type="entry name" value="ABC_transporter-like_CS"/>
</dbReference>
<dbReference type="GO" id="GO:0005886">
    <property type="term" value="C:plasma membrane"/>
    <property type="evidence" value="ECO:0007669"/>
    <property type="project" value="TreeGrafter"/>
</dbReference>
<dbReference type="Pfam" id="PF01061">
    <property type="entry name" value="ABC2_membrane"/>
    <property type="match status" value="1"/>
</dbReference>
<keyword evidence="3" id="KW-0813">Transport</keyword>
<dbReference type="InParanoid" id="A0A7R8UF31"/>
<dbReference type="CDD" id="cd03213">
    <property type="entry name" value="ABCG_EPDR"/>
    <property type="match status" value="1"/>
</dbReference>
<feature type="transmembrane region" description="Helical" evidence="9">
    <location>
        <begin position="518"/>
        <end position="538"/>
    </location>
</feature>
<proteinExistence type="inferred from homology"/>
<reference evidence="11 12" key="1">
    <citation type="submission" date="2020-11" db="EMBL/GenBank/DDBJ databases">
        <authorList>
            <person name="Wallbank WR R."/>
            <person name="Pardo Diaz C."/>
            <person name="Kozak K."/>
            <person name="Martin S."/>
            <person name="Jiggins C."/>
            <person name="Moest M."/>
            <person name="Warren A I."/>
            <person name="Generalovic N T."/>
            <person name="Byers J.R.P. K."/>
            <person name="Montejo-Kovacevich G."/>
            <person name="Yen C E."/>
        </authorList>
    </citation>
    <scope>NUCLEOTIDE SEQUENCE [LARGE SCALE GENOMIC DNA]</scope>
</reference>
<dbReference type="Gene3D" id="3.40.50.300">
    <property type="entry name" value="P-loop containing nucleotide triphosphate hydrolases"/>
    <property type="match status" value="1"/>
</dbReference>
<dbReference type="PANTHER" id="PTHR48041:SF133">
    <property type="entry name" value="GH24286P"/>
    <property type="match status" value="1"/>
</dbReference>
<evidence type="ECO:0000313" key="11">
    <source>
        <dbReference type="EMBL" id="CAD7079384.1"/>
    </source>
</evidence>